<evidence type="ECO:0008006" key="3">
    <source>
        <dbReference type="Google" id="ProtNLM"/>
    </source>
</evidence>
<name>A0ABQ0I1X6_9ALTE</name>
<proteinExistence type="predicted"/>
<keyword evidence="2" id="KW-1185">Reference proteome</keyword>
<evidence type="ECO:0000313" key="1">
    <source>
        <dbReference type="EMBL" id="GAC03334.1"/>
    </source>
</evidence>
<evidence type="ECO:0000313" key="2">
    <source>
        <dbReference type="Proteomes" id="UP000008372"/>
    </source>
</evidence>
<dbReference type="Proteomes" id="UP000008372">
    <property type="component" value="Unassembled WGS sequence"/>
</dbReference>
<gene>
    <name evidence="1" type="ORF">GAGA_0469</name>
</gene>
<reference evidence="1 2" key="1">
    <citation type="journal article" date="2014" name="Environ. Microbiol.">
        <title>Comparative genomics of the marine bacterial genus Glaciecola reveals the high degree of genomic diversity and genomic characteristic for cold adaptation.</title>
        <authorList>
            <person name="Qin Q.L."/>
            <person name="Xie B.B."/>
            <person name="Yu Y."/>
            <person name="Shu Y.L."/>
            <person name="Rong J.C."/>
            <person name="Zhang Y.J."/>
            <person name="Zhao D.L."/>
            <person name="Chen X.L."/>
            <person name="Zhang X.Y."/>
            <person name="Chen B."/>
            <person name="Zhou B.C."/>
            <person name="Zhang Y.Z."/>
        </authorList>
    </citation>
    <scope>NUCLEOTIDE SEQUENCE [LARGE SCALE GENOMIC DNA]</scope>
    <source>
        <strain evidence="1 2">NO2</strain>
    </source>
</reference>
<protein>
    <recommendedName>
        <fullName evidence="3">Transposase</fullName>
    </recommendedName>
</protein>
<organism evidence="1 2">
    <name type="scientific">Paraglaciecola agarilytica NO2</name>
    <dbReference type="NCBI Taxonomy" id="1125747"/>
    <lineage>
        <taxon>Bacteria</taxon>
        <taxon>Pseudomonadati</taxon>
        <taxon>Pseudomonadota</taxon>
        <taxon>Gammaproteobacteria</taxon>
        <taxon>Alteromonadales</taxon>
        <taxon>Alteromonadaceae</taxon>
        <taxon>Paraglaciecola</taxon>
    </lineage>
</organism>
<sequence>MPYHLEREVLNWDHAIKTAHHNLTKPYGWVFTSRKWNSIERFYPEAD</sequence>
<comment type="caution">
    <text evidence="1">The sequence shown here is derived from an EMBL/GenBank/DDBJ whole genome shotgun (WGS) entry which is preliminary data.</text>
</comment>
<dbReference type="EMBL" id="BAEK01000007">
    <property type="protein sequence ID" value="GAC03334.1"/>
    <property type="molecule type" value="Genomic_DNA"/>
</dbReference>
<accession>A0ABQ0I1X6</accession>